<dbReference type="GO" id="GO:0016592">
    <property type="term" value="C:mediator complex"/>
    <property type="evidence" value="ECO:0007669"/>
    <property type="project" value="TreeGrafter"/>
</dbReference>
<dbReference type="Pfam" id="PF02996">
    <property type="entry name" value="Prefoldin"/>
    <property type="match status" value="1"/>
</dbReference>
<dbReference type="CDD" id="cd23158">
    <property type="entry name" value="Prefoldin_UXT"/>
    <property type="match status" value="1"/>
</dbReference>
<protein>
    <submittedName>
        <fullName evidence="1">Uncharacterized protein</fullName>
    </submittedName>
</protein>
<organism evidence="1 2">
    <name type="scientific">Acrasis kona</name>
    <dbReference type="NCBI Taxonomy" id="1008807"/>
    <lineage>
        <taxon>Eukaryota</taxon>
        <taxon>Discoba</taxon>
        <taxon>Heterolobosea</taxon>
        <taxon>Tetramitia</taxon>
        <taxon>Eutetramitia</taxon>
        <taxon>Acrasidae</taxon>
        <taxon>Acrasis</taxon>
    </lineage>
</organism>
<proteinExistence type="predicted"/>
<dbReference type="SUPFAM" id="SSF46579">
    <property type="entry name" value="Prefoldin"/>
    <property type="match status" value="1"/>
</dbReference>
<dbReference type="EMBL" id="JAOPGA020000066">
    <property type="protein sequence ID" value="KAL0476621.1"/>
    <property type="molecule type" value="Genomic_DNA"/>
</dbReference>
<dbReference type="GO" id="GO:0045944">
    <property type="term" value="P:positive regulation of transcription by RNA polymerase II"/>
    <property type="evidence" value="ECO:0007669"/>
    <property type="project" value="TreeGrafter"/>
</dbReference>
<name>A0AAW2YGY4_9EUKA</name>
<comment type="caution">
    <text evidence="1">The sequence shown here is derived from an EMBL/GenBank/DDBJ whole genome shotgun (WGS) entry which is preliminary data.</text>
</comment>
<dbReference type="PANTHER" id="PTHR13345:SF9">
    <property type="entry name" value="PROTEIN UXT"/>
    <property type="match status" value="1"/>
</dbReference>
<evidence type="ECO:0000313" key="2">
    <source>
        <dbReference type="Proteomes" id="UP001431209"/>
    </source>
</evidence>
<evidence type="ECO:0000313" key="1">
    <source>
        <dbReference type="EMBL" id="KAL0476621.1"/>
    </source>
</evidence>
<dbReference type="InterPro" id="IPR009053">
    <property type="entry name" value="Prefoldin"/>
</dbReference>
<accession>A0AAW2YGY4</accession>
<dbReference type="Proteomes" id="UP001431209">
    <property type="component" value="Unassembled WGS sequence"/>
</dbReference>
<gene>
    <name evidence="1" type="ORF">AKO1_006232</name>
</gene>
<dbReference type="GO" id="GO:0003714">
    <property type="term" value="F:transcription corepressor activity"/>
    <property type="evidence" value="ECO:0007669"/>
    <property type="project" value="TreeGrafter"/>
</dbReference>
<dbReference type="AlphaFoldDB" id="A0AAW2YGY4"/>
<dbReference type="PANTHER" id="PTHR13345">
    <property type="entry name" value="MEDIATOR OF RNA POLYMERASE II TRANSCRIPTION SUBUNIT 10"/>
    <property type="match status" value="1"/>
</dbReference>
<dbReference type="InterPro" id="IPR004127">
    <property type="entry name" value="Prefoldin_subunit_alpha"/>
</dbReference>
<dbReference type="Gene3D" id="1.10.287.370">
    <property type="match status" value="1"/>
</dbReference>
<reference evidence="1 2" key="1">
    <citation type="submission" date="2024-03" db="EMBL/GenBank/DDBJ databases">
        <title>The Acrasis kona genome and developmental transcriptomes reveal deep origins of eukaryotic multicellular pathways.</title>
        <authorList>
            <person name="Sheikh S."/>
            <person name="Fu C.-J."/>
            <person name="Brown M.W."/>
            <person name="Baldauf S.L."/>
        </authorList>
    </citation>
    <scope>NUCLEOTIDE SEQUENCE [LARGE SCALE GENOMIC DNA]</scope>
    <source>
        <strain evidence="1 2">ATCC MYA-3509</strain>
    </source>
</reference>
<keyword evidence="2" id="KW-1185">Reference proteome</keyword>
<sequence length="149" mass="17178">MPPKQITNTNVNTTTNSLQHELENTLQPLLQSLLDKRDATYERISRYLELRNQILLLQENKMDEKVKTLIDLGGHCYVQAEIPDATYVYVNCGLGFHVQMTQSEAISFISKMDQDLQNTADQLTTRANYVKENIQYLLTYMNTTQSKNT</sequence>